<sequence length="55" mass="6128">MAAGELPPLKRHDIAKGWEGCKGERRAPQKNPPHERKNTLFPVGRIQLLAEAKVS</sequence>
<evidence type="ECO:0000313" key="2">
    <source>
        <dbReference type="EMBL" id="EYB11301.1"/>
    </source>
</evidence>
<feature type="region of interest" description="Disordered" evidence="1">
    <location>
        <begin position="1"/>
        <end position="39"/>
    </location>
</feature>
<comment type="caution">
    <text evidence="2">The sequence shown here is derived from an EMBL/GenBank/DDBJ whole genome shotgun (WGS) entry which is preliminary data.</text>
</comment>
<organism evidence="2 3">
    <name type="scientific">Bacteroides fragilis str. 3783N1-6</name>
    <dbReference type="NCBI Taxonomy" id="1339310"/>
    <lineage>
        <taxon>Bacteria</taxon>
        <taxon>Pseudomonadati</taxon>
        <taxon>Bacteroidota</taxon>
        <taxon>Bacteroidia</taxon>
        <taxon>Bacteroidales</taxon>
        <taxon>Bacteroidaceae</taxon>
        <taxon>Bacteroides</taxon>
    </lineage>
</organism>
<dbReference type="Proteomes" id="UP000021175">
    <property type="component" value="Unassembled WGS sequence"/>
</dbReference>
<name>A0AB73AQG9_BACFG</name>
<evidence type="ECO:0000256" key="1">
    <source>
        <dbReference type="SAM" id="MobiDB-lite"/>
    </source>
</evidence>
<proteinExistence type="predicted"/>
<reference evidence="2 3" key="1">
    <citation type="submission" date="2014-02" db="EMBL/GenBank/DDBJ databases">
        <authorList>
            <person name="Sears C."/>
            <person name="Carroll K."/>
            <person name="Sack B.R."/>
            <person name="Qadri F."/>
            <person name="Myers L.L."/>
            <person name="Chung G.-T."/>
            <person name="Escheverria P."/>
            <person name="Fraser C.M."/>
            <person name="Sadzewicz L."/>
            <person name="Shefchek K.A."/>
            <person name="Tallon L."/>
            <person name="Das S.P."/>
            <person name="Daugherty S."/>
            <person name="Mongodin E.F."/>
        </authorList>
    </citation>
    <scope>NUCLEOTIDE SEQUENCE [LARGE SCALE GENOMIC DNA]</scope>
    <source>
        <strain evidence="2 3">3783N1-6</strain>
    </source>
</reference>
<evidence type="ECO:0000313" key="3">
    <source>
        <dbReference type="Proteomes" id="UP000021175"/>
    </source>
</evidence>
<accession>A0AB73AQG9</accession>
<feature type="compositionally biased region" description="Basic and acidic residues" evidence="1">
    <location>
        <begin position="8"/>
        <end position="38"/>
    </location>
</feature>
<gene>
    <name evidence="2" type="ORF">M119_0837</name>
</gene>
<protein>
    <submittedName>
        <fullName evidence="2">Uncharacterized protein</fullName>
    </submittedName>
</protein>
<dbReference type="AlphaFoldDB" id="A0AB73AQG9"/>
<dbReference type="EMBL" id="JGEU01000030">
    <property type="protein sequence ID" value="EYB11301.1"/>
    <property type="molecule type" value="Genomic_DNA"/>
</dbReference>